<organism evidence="1 2">
    <name type="scientific">Vigna angularis var. angularis</name>
    <dbReference type="NCBI Taxonomy" id="157739"/>
    <lineage>
        <taxon>Eukaryota</taxon>
        <taxon>Viridiplantae</taxon>
        <taxon>Streptophyta</taxon>
        <taxon>Embryophyta</taxon>
        <taxon>Tracheophyta</taxon>
        <taxon>Spermatophyta</taxon>
        <taxon>Magnoliopsida</taxon>
        <taxon>eudicotyledons</taxon>
        <taxon>Gunneridae</taxon>
        <taxon>Pentapetalae</taxon>
        <taxon>rosids</taxon>
        <taxon>fabids</taxon>
        <taxon>Fabales</taxon>
        <taxon>Fabaceae</taxon>
        <taxon>Papilionoideae</taxon>
        <taxon>50 kb inversion clade</taxon>
        <taxon>NPAAA clade</taxon>
        <taxon>indigoferoid/millettioid clade</taxon>
        <taxon>Phaseoleae</taxon>
        <taxon>Vigna</taxon>
    </lineage>
</organism>
<reference evidence="1 2" key="1">
    <citation type="journal article" date="2015" name="Sci. Rep.">
        <title>The power of single molecule real-time sequencing technology in the de novo assembly of a eukaryotic genome.</title>
        <authorList>
            <person name="Sakai H."/>
            <person name="Naito K."/>
            <person name="Ogiso-Tanaka E."/>
            <person name="Takahashi Y."/>
            <person name="Iseki K."/>
            <person name="Muto C."/>
            <person name="Satou K."/>
            <person name="Teruya K."/>
            <person name="Shiroma A."/>
            <person name="Shimoji M."/>
            <person name="Hirano T."/>
            <person name="Itoh T."/>
            <person name="Kaga A."/>
            <person name="Tomooka N."/>
        </authorList>
    </citation>
    <scope>NUCLEOTIDE SEQUENCE [LARGE SCALE GENOMIC DNA]</scope>
    <source>
        <strain evidence="2">cv. Shumari</strain>
    </source>
</reference>
<proteinExistence type="predicted"/>
<keyword evidence="2" id="KW-1185">Reference proteome</keyword>
<accession>A0A0S3SS94</accession>
<gene>
    <name evidence="1" type="primary">Vigan.08G246100</name>
    <name evidence="1" type="ORF">VIGAN_08246100</name>
</gene>
<dbReference type="EMBL" id="AP015041">
    <property type="protein sequence ID" value="BAT95692.1"/>
    <property type="molecule type" value="Genomic_DNA"/>
</dbReference>
<dbReference type="Proteomes" id="UP000291084">
    <property type="component" value="Chromosome 8"/>
</dbReference>
<protein>
    <submittedName>
        <fullName evidence="1">Uncharacterized protein</fullName>
    </submittedName>
</protein>
<name>A0A0S3SS94_PHAAN</name>
<evidence type="ECO:0000313" key="2">
    <source>
        <dbReference type="Proteomes" id="UP000291084"/>
    </source>
</evidence>
<sequence>MKTHISGESSLANELKRSAGEKLHHVDEAAATVAIAADAAKQGRFLMYNQAERRRRRSHRVEDPIRTLMFLGSMNHT</sequence>
<dbReference type="AlphaFoldDB" id="A0A0S3SS94"/>
<evidence type="ECO:0000313" key="1">
    <source>
        <dbReference type="EMBL" id="BAT95692.1"/>
    </source>
</evidence>